<reference evidence="5 6" key="1">
    <citation type="journal article" date="2020" name="IScience">
        <title>Genome Sequencing of the Endangered Kingdonia uniflora (Circaeasteraceae, Ranunculales) Reveals Potential Mechanisms of Evolutionary Specialization.</title>
        <authorList>
            <person name="Sun Y."/>
            <person name="Deng T."/>
            <person name="Zhang A."/>
            <person name="Moore M.J."/>
            <person name="Landis J.B."/>
            <person name="Lin N."/>
            <person name="Zhang H."/>
            <person name="Zhang X."/>
            <person name="Huang J."/>
            <person name="Zhang X."/>
            <person name="Sun H."/>
            <person name="Wang H."/>
        </authorList>
    </citation>
    <scope>NUCLEOTIDE SEQUENCE [LARGE SCALE GENOMIC DNA]</scope>
    <source>
        <strain evidence="5">TB1705</strain>
        <tissue evidence="5">Leaf</tissue>
    </source>
</reference>
<proteinExistence type="inferred from homology"/>
<feature type="region of interest" description="Disordered" evidence="4">
    <location>
        <begin position="44"/>
        <end position="139"/>
    </location>
</feature>
<keyword evidence="1" id="KW-0805">Transcription regulation</keyword>
<dbReference type="PANTHER" id="PTHR31636">
    <property type="entry name" value="OSJNBA0084A10.13 PROTEIN-RELATED"/>
    <property type="match status" value="1"/>
</dbReference>
<comment type="caution">
    <text evidence="3">Lacks conserved residue(s) required for the propagation of feature annotation.</text>
</comment>
<evidence type="ECO:0000256" key="1">
    <source>
        <dbReference type="ARBA" id="ARBA00023015"/>
    </source>
</evidence>
<dbReference type="Proteomes" id="UP000541444">
    <property type="component" value="Unassembled WGS sequence"/>
</dbReference>
<feature type="compositionally biased region" description="Polar residues" evidence="4">
    <location>
        <begin position="64"/>
        <end position="74"/>
    </location>
</feature>
<dbReference type="InterPro" id="IPR005202">
    <property type="entry name" value="TF_GRAS"/>
</dbReference>
<evidence type="ECO:0000313" key="5">
    <source>
        <dbReference type="EMBL" id="KAF6171353.1"/>
    </source>
</evidence>
<feature type="compositionally biased region" description="Low complexity" evidence="4">
    <location>
        <begin position="108"/>
        <end position="139"/>
    </location>
</feature>
<gene>
    <name evidence="5" type="ORF">GIB67_033891</name>
</gene>
<keyword evidence="6" id="KW-1185">Reference proteome</keyword>
<feature type="compositionally biased region" description="Basic residues" evidence="4">
    <location>
        <begin position="77"/>
        <end position="86"/>
    </location>
</feature>
<evidence type="ECO:0000256" key="3">
    <source>
        <dbReference type="PROSITE-ProRule" id="PRU01191"/>
    </source>
</evidence>
<dbReference type="Pfam" id="PF03514">
    <property type="entry name" value="GRAS"/>
    <property type="match status" value="2"/>
</dbReference>
<organism evidence="5 6">
    <name type="scientific">Kingdonia uniflora</name>
    <dbReference type="NCBI Taxonomy" id="39325"/>
    <lineage>
        <taxon>Eukaryota</taxon>
        <taxon>Viridiplantae</taxon>
        <taxon>Streptophyta</taxon>
        <taxon>Embryophyta</taxon>
        <taxon>Tracheophyta</taxon>
        <taxon>Spermatophyta</taxon>
        <taxon>Magnoliopsida</taxon>
        <taxon>Ranunculales</taxon>
        <taxon>Circaeasteraceae</taxon>
        <taxon>Kingdonia</taxon>
    </lineage>
</organism>
<comment type="caution">
    <text evidence="5">The sequence shown here is derived from an EMBL/GenBank/DDBJ whole genome shotgun (WGS) entry which is preliminary data.</text>
</comment>
<evidence type="ECO:0000256" key="4">
    <source>
        <dbReference type="SAM" id="MobiDB-lite"/>
    </source>
</evidence>
<comment type="similarity">
    <text evidence="3">Belongs to the GRAS family.</text>
</comment>
<name>A0A7J7NW84_9MAGN</name>
<feature type="region of interest" description="Leucine repeat II (LRII)" evidence="3">
    <location>
        <begin position="268"/>
        <end position="300"/>
    </location>
</feature>
<dbReference type="EMBL" id="JACGCM010000499">
    <property type="protein sequence ID" value="KAF6171353.1"/>
    <property type="molecule type" value="Genomic_DNA"/>
</dbReference>
<dbReference type="PROSITE" id="PS50985">
    <property type="entry name" value="GRAS"/>
    <property type="match status" value="1"/>
</dbReference>
<keyword evidence="2" id="KW-0804">Transcription</keyword>
<dbReference type="AlphaFoldDB" id="A0A7J7NW84"/>
<protein>
    <submittedName>
        <fullName evidence="5">Uncharacterized protein</fullName>
    </submittedName>
</protein>
<evidence type="ECO:0000313" key="6">
    <source>
        <dbReference type="Proteomes" id="UP000541444"/>
    </source>
</evidence>
<evidence type="ECO:0000256" key="2">
    <source>
        <dbReference type="ARBA" id="ARBA00023163"/>
    </source>
</evidence>
<sequence>MASGYPSGGGGGGGGGDFYNTNTSNGGGSINNVQLHYRSQLAKRSIAESERQHHHQAFLRSVKQRSNNNKTVTIKQQQHHQSHLKHLSNSQPWILHQVVRKPTSNPNSTPESETDTLSPSETSSSSSSSTSVASPSISSTKQSLIDIATAISEGNTETATVTLKTLKQFSNTRGDPQQRLTAYMVSALRSRINPVENPPPVNQLWSKDHIVGTQCSSRRHRVLNSIGQGSQYSTLIHALGERQSGRPTFLKITPVIIDDSGNRDDLVRVDEWLQKIAARAGVTLKFNVVCAKLSELNRTRSVVTPMRLGCEFAFKLYKLADESVSTENPGRVA</sequence>
<accession>A0A7J7NW84</accession>